<gene>
    <name evidence="1" type="ORF">F5876DRAFT_47002</name>
</gene>
<evidence type="ECO:0000313" key="1">
    <source>
        <dbReference type="EMBL" id="KAJ3807979.1"/>
    </source>
</evidence>
<proteinExistence type="predicted"/>
<protein>
    <submittedName>
        <fullName evidence="1">Uncharacterized protein</fullName>
    </submittedName>
</protein>
<comment type="caution">
    <text evidence="1">The sequence shown here is derived from an EMBL/GenBank/DDBJ whole genome shotgun (WGS) entry which is preliminary data.</text>
</comment>
<evidence type="ECO:0000313" key="2">
    <source>
        <dbReference type="Proteomes" id="UP001163835"/>
    </source>
</evidence>
<dbReference type="EMBL" id="MU795258">
    <property type="protein sequence ID" value="KAJ3807979.1"/>
    <property type="molecule type" value="Genomic_DNA"/>
</dbReference>
<dbReference type="Proteomes" id="UP001163835">
    <property type="component" value="Unassembled WGS sequence"/>
</dbReference>
<keyword evidence="2" id="KW-1185">Reference proteome</keyword>
<sequence>MTPRVNSGPAVNTGKPSNSRDLISTGPKDVQKHHGKHDERQRDVKPTTERALVLRNGKYGAQGTGELILMTKMMGREKLDLLAEDLMEKASKSFLTPFRLELCVKLAESQLSENLDDIANLKDPDLFFSIIEKEIQSRTIDSEQENEIDLMKNPSDIAQIISNRIHNVYMLGSAWKIVVDILYSLQEGGLSDESVVTTLKRDESLRFRYLVLYHLVNTLVDLHQTKFSLLATTTPHYACYFKETTNETGDQEFVFDWSETRKACSSFLDSIVVELCFPRAPYPKATLYQLLHDAIEECPREAQRFPQMLWDSVGDLSVAVQLQQILETPLLSPDGKEWNTDAHEKYDPYKKWVVAQSQSQTASNEWANFEEIISPLHRTKIKYVLDTMWKTINGNYKGTCGKDLDALWGLSEVLNATPQWHAYGLLLGRGDDDDENNDGPPKLSGKIKKPLAIRYGGESDDSMPSLQEVSDSDDDWSENDSEDDDDEDGSDDESGYDTDQEDTIGDLFREAMGVVTAVNWQEPPVANDELDPFNAEDSKRNSFLKLLGSLRGRMFSKDSKLKTAAAPKSATKPTANASATGEHFHSGDFDCPKAGVTIEEVSDEDDISHAKKKKKKKPKKKKKRPTPAADGEAPVEDNVATAPPPTPSATVSPALKTQSKAPAKPKAATAASQSTTSFYPSETSAQSARSYLQSEQLDAFKTKIKSRSAQASLFSSTKGLFDKFGVGQEKKKDTSADKKERRKWFANLGKRTRTYMHQILNTADDETQGTAGMKWDIFVKVLTDVGFKYVPSTAGSSVRFDPPSSKDRSISFHKPHPDSKIGPVLLKEFSKKLRRYYGWDSSDIAD</sequence>
<reference evidence="1" key="1">
    <citation type="submission" date="2022-09" db="EMBL/GenBank/DDBJ databases">
        <title>A Global Phylogenomic Analysis of the Shiitake Genus Lentinula.</title>
        <authorList>
            <consortium name="DOE Joint Genome Institute"/>
            <person name="Sierra-Patev S."/>
            <person name="Min B."/>
            <person name="Naranjo-Ortiz M."/>
            <person name="Looney B."/>
            <person name="Konkel Z."/>
            <person name="Slot J.C."/>
            <person name="Sakamoto Y."/>
            <person name="Steenwyk J.L."/>
            <person name="Rokas A."/>
            <person name="Carro J."/>
            <person name="Camarero S."/>
            <person name="Ferreira P."/>
            <person name="Molpeceres G."/>
            <person name="Ruiz-Duenas F.J."/>
            <person name="Serrano A."/>
            <person name="Henrissat B."/>
            <person name="Drula E."/>
            <person name="Hughes K.W."/>
            <person name="Mata J.L."/>
            <person name="Ishikawa N.K."/>
            <person name="Vargas-Isla R."/>
            <person name="Ushijima S."/>
            <person name="Smith C.A."/>
            <person name="Ahrendt S."/>
            <person name="Andreopoulos W."/>
            <person name="He G."/>
            <person name="Labutti K."/>
            <person name="Lipzen A."/>
            <person name="Ng V."/>
            <person name="Riley R."/>
            <person name="Sandor L."/>
            <person name="Barry K."/>
            <person name="Martinez A.T."/>
            <person name="Xiao Y."/>
            <person name="Gibbons J.G."/>
            <person name="Terashima K."/>
            <person name="Grigoriev I.V."/>
            <person name="Hibbett D.S."/>
        </authorList>
    </citation>
    <scope>NUCLEOTIDE SEQUENCE</scope>
    <source>
        <strain evidence="1">TMI1499</strain>
    </source>
</reference>
<organism evidence="1 2">
    <name type="scientific">Lentinula aff. lateritia</name>
    <dbReference type="NCBI Taxonomy" id="2804960"/>
    <lineage>
        <taxon>Eukaryota</taxon>
        <taxon>Fungi</taxon>
        <taxon>Dikarya</taxon>
        <taxon>Basidiomycota</taxon>
        <taxon>Agaricomycotina</taxon>
        <taxon>Agaricomycetes</taxon>
        <taxon>Agaricomycetidae</taxon>
        <taxon>Agaricales</taxon>
        <taxon>Marasmiineae</taxon>
        <taxon>Omphalotaceae</taxon>
        <taxon>Lentinula</taxon>
    </lineage>
</organism>
<accession>A0ACC1TTB9</accession>
<name>A0ACC1TTB9_9AGAR</name>